<dbReference type="AlphaFoldDB" id="A0A1F8BZV3"/>
<comment type="caution">
    <text evidence="2">The sequence shown here is derived from an EMBL/GenBank/DDBJ whole genome shotgun (WGS) entry which is preliminary data.</text>
</comment>
<evidence type="ECO:0000313" key="2">
    <source>
        <dbReference type="EMBL" id="OGM69634.1"/>
    </source>
</evidence>
<evidence type="ECO:0000313" key="3">
    <source>
        <dbReference type="Proteomes" id="UP000178429"/>
    </source>
</evidence>
<dbReference type="Proteomes" id="UP000178429">
    <property type="component" value="Unassembled WGS sequence"/>
</dbReference>
<organism evidence="2 3">
    <name type="scientific">Candidatus Woesebacteria bacterium RIFCSPLOWO2_01_FULL_44_14</name>
    <dbReference type="NCBI Taxonomy" id="1802525"/>
    <lineage>
        <taxon>Bacteria</taxon>
        <taxon>Candidatus Woeseibacteriota</taxon>
    </lineage>
</organism>
<keyword evidence="1" id="KW-0472">Membrane</keyword>
<accession>A0A1F8BZV3</accession>
<keyword evidence="1" id="KW-0812">Transmembrane</keyword>
<gene>
    <name evidence="2" type="ORF">A2975_00770</name>
</gene>
<dbReference type="STRING" id="1802525.A2975_00770"/>
<protein>
    <submittedName>
        <fullName evidence="2">Uncharacterized protein</fullName>
    </submittedName>
</protein>
<sequence length="215" mass="25136">MPDIYISEHKPVKKPLLHVTHKHKVHKKYPYSPLAAFMYYPRKADFVNKDPEEEVILILRRHPITNLGWIIVSIALLFAPSVLKFFPILAFLPENFQLISVIGWYMITTAFIFENFLSWYFNVNIITDERVFDVDFVNLIYREITDANIDQIQDVTVRLGGAVRAVFNYGDIIIQTAAEIPQIELQAVPKPDRVARILRELRVEEEQEKIEGRVR</sequence>
<keyword evidence="1" id="KW-1133">Transmembrane helix</keyword>
<feature type="transmembrane region" description="Helical" evidence="1">
    <location>
        <begin position="98"/>
        <end position="121"/>
    </location>
</feature>
<evidence type="ECO:0000256" key="1">
    <source>
        <dbReference type="SAM" id="Phobius"/>
    </source>
</evidence>
<reference evidence="2 3" key="1">
    <citation type="journal article" date="2016" name="Nat. Commun.">
        <title>Thousands of microbial genomes shed light on interconnected biogeochemical processes in an aquifer system.</title>
        <authorList>
            <person name="Anantharaman K."/>
            <person name="Brown C.T."/>
            <person name="Hug L.A."/>
            <person name="Sharon I."/>
            <person name="Castelle C.J."/>
            <person name="Probst A.J."/>
            <person name="Thomas B.C."/>
            <person name="Singh A."/>
            <person name="Wilkins M.J."/>
            <person name="Karaoz U."/>
            <person name="Brodie E.L."/>
            <person name="Williams K.H."/>
            <person name="Hubbard S.S."/>
            <person name="Banfield J.F."/>
        </authorList>
    </citation>
    <scope>NUCLEOTIDE SEQUENCE [LARGE SCALE GENOMIC DNA]</scope>
</reference>
<dbReference type="EMBL" id="MGHL01000010">
    <property type="protein sequence ID" value="OGM69634.1"/>
    <property type="molecule type" value="Genomic_DNA"/>
</dbReference>
<name>A0A1F8BZV3_9BACT</name>
<feature type="transmembrane region" description="Helical" evidence="1">
    <location>
        <begin position="67"/>
        <end position="92"/>
    </location>
</feature>
<proteinExistence type="predicted"/>